<dbReference type="InterPro" id="IPR027417">
    <property type="entry name" value="P-loop_NTPase"/>
</dbReference>
<sequence length="716" mass="81165">MHRRFSSMMGKRPDDGAEPSPSVEKDDGASENTATVDEGVLEPPSLKIKRVDHYYSRWSRDWKYRNTNSKVTVESSYLVGRSSGGDWKDFNFVLVRTIPREEDGEPSFKIVLKSGYLVKACKDVIGTWPGISWNSDPLEVGHEMFLTYLEEFTAYRDILRTKKRTTMENHILSSVDLLLKFLHTDFQATIRRIESHKAHQETSFDLLYAILVPGTLLVAQCAITGGPRLFKLVSWNRVVTPLHSFYQVNVESVDLVDQHITSTVKAGKVQSTIVLPSFKGTIPMHELDAYPLRYHKDRDAVEERVLARGKKWVDLIGVHHKEFDGIGVFKNEHGKLVRHVIKGRMMVDRATFKRFNPNYKYPNPVAPYGPVPVYDYSAMPIDGYDHPVPSMPHMYPTHSMPPPMPPPGGFANGDFVQRKSRGAGDVEKTELSEEELLLTSPTVYGFSLTDKLWLEFDVEKIRPVQWNQEAFENLVLPDGRKSLLQALVEAHHRELGFDDFIKGKGHGLVVNLFGPPGVGKTFSAEATSEHVKRPLYLVGAGDLTTQPTTLDHALERVFEVATAWKAIVLIDEADVFLEERSLHELHRNAMVAVFLRHVEYYRGILFLTTNRVKAFDEAFLSRIHVALHFMHLSLESKIKIWEAFLTKVGPMDAITGEQIEVLAKRDINGRQIKNAVKTAQSLAVGKGEQLSFEHFMATLDAIEGFEKDFEKIKVSK</sequence>
<dbReference type="SMART" id="SM00382">
    <property type="entry name" value="AAA"/>
    <property type="match status" value="1"/>
</dbReference>
<dbReference type="SUPFAM" id="SSF52540">
    <property type="entry name" value="P-loop containing nucleoside triphosphate hydrolases"/>
    <property type="match status" value="1"/>
</dbReference>
<evidence type="ECO:0000313" key="4">
    <source>
        <dbReference type="Proteomes" id="UP001437256"/>
    </source>
</evidence>
<dbReference type="Gene3D" id="3.40.50.300">
    <property type="entry name" value="P-loop containing nucleotide triphosphate hydrolases"/>
    <property type="match status" value="1"/>
</dbReference>
<proteinExistence type="predicted"/>
<name>A0ABR2Z816_9AGAR</name>
<dbReference type="PANTHER" id="PTHR46411:SF3">
    <property type="entry name" value="AAA+ ATPASE DOMAIN-CONTAINING PROTEIN"/>
    <property type="match status" value="1"/>
</dbReference>
<gene>
    <name evidence="3" type="ORF">AAF712_015525</name>
</gene>
<evidence type="ECO:0000256" key="1">
    <source>
        <dbReference type="SAM" id="MobiDB-lite"/>
    </source>
</evidence>
<reference evidence="3 4" key="1">
    <citation type="submission" date="2024-05" db="EMBL/GenBank/DDBJ databases">
        <title>A draft genome resource for the thread blight pathogen Marasmius tenuissimus strain MS-2.</title>
        <authorList>
            <person name="Yulfo-Soto G.E."/>
            <person name="Baruah I.K."/>
            <person name="Amoako-Attah I."/>
            <person name="Bukari Y."/>
            <person name="Meinhardt L.W."/>
            <person name="Bailey B.A."/>
            <person name="Cohen S.P."/>
        </authorList>
    </citation>
    <scope>NUCLEOTIDE SEQUENCE [LARGE SCALE GENOMIC DNA]</scope>
    <source>
        <strain evidence="3 4">MS-2</strain>
    </source>
</reference>
<dbReference type="InterPro" id="IPR003959">
    <property type="entry name" value="ATPase_AAA_core"/>
</dbReference>
<dbReference type="Proteomes" id="UP001437256">
    <property type="component" value="Unassembled WGS sequence"/>
</dbReference>
<keyword evidence="4" id="KW-1185">Reference proteome</keyword>
<comment type="caution">
    <text evidence="3">The sequence shown here is derived from an EMBL/GenBank/DDBJ whole genome shotgun (WGS) entry which is preliminary data.</text>
</comment>
<dbReference type="CDD" id="cd19481">
    <property type="entry name" value="RecA-like_protease"/>
    <property type="match status" value="1"/>
</dbReference>
<dbReference type="EMBL" id="JBBXMP010000428">
    <property type="protein sequence ID" value="KAL0057825.1"/>
    <property type="molecule type" value="Genomic_DNA"/>
</dbReference>
<dbReference type="Pfam" id="PF22942">
    <property type="entry name" value="DUF7025"/>
    <property type="match status" value="1"/>
</dbReference>
<accession>A0ABR2Z816</accession>
<dbReference type="Pfam" id="PF00004">
    <property type="entry name" value="AAA"/>
    <property type="match status" value="1"/>
</dbReference>
<organism evidence="3 4">
    <name type="scientific">Marasmius tenuissimus</name>
    <dbReference type="NCBI Taxonomy" id="585030"/>
    <lineage>
        <taxon>Eukaryota</taxon>
        <taxon>Fungi</taxon>
        <taxon>Dikarya</taxon>
        <taxon>Basidiomycota</taxon>
        <taxon>Agaricomycotina</taxon>
        <taxon>Agaricomycetes</taxon>
        <taxon>Agaricomycetidae</taxon>
        <taxon>Agaricales</taxon>
        <taxon>Marasmiineae</taxon>
        <taxon>Marasmiaceae</taxon>
        <taxon>Marasmius</taxon>
    </lineage>
</organism>
<evidence type="ECO:0000313" key="3">
    <source>
        <dbReference type="EMBL" id="KAL0057825.1"/>
    </source>
</evidence>
<dbReference type="InterPro" id="IPR054289">
    <property type="entry name" value="DUF7025"/>
</dbReference>
<dbReference type="PANTHER" id="PTHR46411">
    <property type="entry name" value="FAMILY ATPASE, PUTATIVE-RELATED"/>
    <property type="match status" value="1"/>
</dbReference>
<feature type="region of interest" description="Disordered" evidence="1">
    <location>
        <begin position="1"/>
        <end position="41"/>
    </location>
</feature>
<dbReference type="InterPro" id="IPR003593">
    <property type="entry name" value="AAA+_ATPase"/>
</dbReference>
<protein>
    <recommendedName>
        <fullName evidence="2">AAA+ ATPase domain-containing protein</fullName>
    </recommendedName>
</protein>
<evidence type="ECO:0000259" key="2">
    <source>
        <dbReference type="SMART" id="SM00382"/>
    </source>
</evidence>
<feature type="domain" description="AAA+ ATPase" evidence="2">
    <location>
        <begin position="506"/>
        <end position="635"/>
    </location>
</feature>